<keyword evidence="2" id="KW-0479">Metal-binding</keyword>
<keyword evidence="4" id="KW-0812">Transmembrane</keyword>
<organism evidence="6 7">
    <name type="scientific">Tectimicrobiota bacterium</name>
    <dbReference type="NCBI Taxonomy" id="2528274"/>
    <lineage>
        <taxon>Bacteria</taxon>
        <taxon>Pseudomonadati</taxon>
        <taxon>Nitrospinota/Tectimicrobiota group</taxon>
        <taxon>Candidatus Tectimicrobiota</taxon>
    </lineage>
</organism>
<keyword evidence="4" id="KW-0472">Membrane</keyword>
<gene>
    <name evidence="6" type="ORF">HYZ11_11130</name>
</gene>
<protein>
    <submittedName>
        <fullName evidence="6">Cytochrome c</fullName>
    </submittedName>
</protein>
<dbReference type="AlphaFoldDB" id="A0A932I1P4"/>
<feature type="transmembrane region" description="Helical" evidence="4">
    <location>
        <begin position="101"/>
        <end position="123"/>
    </location>
</feature>
<feature type="transmembrane region" description="Helical" evidence="4">
    <location>
        <begin position="217"/>
        <end position="240"/>
    </location>
</feature>
<dbReference type="GO" id="GO:0009055">
    <property type="term" value="F:electron transfer activity"/>
    <property type="evidence" value="ECO:0007669"/>
    <property type="project" value="InterPro"/>
</dbReference>
<comment type="caution">
    <text evidence="6">The sequence shown here is derived from an EMBL/GenBank/DDBJ whole genome shotgun (WGS) entry which is preliminary data.</text>
</comment>
<dbReference type="InterPro" id="IPR036909">
    <property type="entry name" value="Cyt_c-like_dom_sf"/>
</dbReference>
<dbReference type="EMBL" id="JACPUR010000024">
    <property type="protein sequence ID" value="MBI3128147.1"/>
    <property type="molecule type" value="Genomic_DNA"/>
</dbReference>
<dbReference type="GO" id="GO:0020037">
    <property type="term" value="F:heme binding"/>
    <property type="evidence" value="ECO:0007669"/>
    <property type="project" value="InterPro"/>
</dbReference>
<sequence length="467" mass="51566">MEFPYYPINDFGPAMKGMIIGGLGIFHVFLAQFAIGGGMLMCYFQWLSQTGREPAAREALDGYFKFLVLVSFVTGALTGVGMWFTAIQISPRTIGMMVEEFHWIWATEWTFFCLEIAAGYAYYRHGAGLSDPARMRLLVLYSVAAWFSLFWVNGILSWQLTPGGWAPGGNVWAGFFNPSFWPSLLYRTFASTSIAALVACVVVNAHPRLSLAQRDAVIHRAAHFLIPMVLMPFLGLWYLYTLPPDSRAWALGGSAAMTLFTGVAAGASLFVGLYALIGLNLQRLTINGATATLLLGLAFVATGGGEFVREGVRKPYTIRAALFSNSIKPDEIAELRRIGSVTRDPYPLRDAARYPNDQVRLGAKVFRFQCSVCHTLSGANGLVHLAGTWTPDQMRLNIAKLQQTKPFMPPFSGTADELEALVQMIAWAKAGSPSEWPSSNEIATIVQIDRWLQEAGISPGWYRERKQ</sequence>
<feature type="domain" description="Cytochrome c" evidence="5">
    <location>
        <begin position="358"/>
        <end position="423"/>
    </location>
</feature>
<keyword evidence="1" id="KW-0349">Heme</keyword>
<evidence type="ECO:0000256" key="2">
    <source>
        <dbReference type="ARBA" id="ARBA00022723"/>
    </source>
</evidence>
<feature type="transmembrane region" description="Helical" evidence="4">
    <location>
        <begin position="66"/>
        <end position="89"/>
    </location>
</feature>
<reference evidence="6" key="1">
    <citation type="submission" date="2020-07" db="EMBL/GenBank/DDBJ databases">
        <title>Huge and variable diversity of episymbiotic CPR bacteria and DPANN archaea in groundwater ecosystems.</title>
        <authorList>
            <person name="He C.Y."/>
            <person name="Keren R."/>
            <person name="Whittaker M."/>
            <person name="Farag I.F."/>
            <person name="Doudna J."/>
            <person name="Cate J.H.D."/>
            <person name="Banfield J.F."/>
        </authorList>
    </citation>
    <scope>NUCLEOTIDE SEQUENCE</scope>
    <source>
        <strain evidence="6">NC_groundwater_763_Ag_S-0.2um_68_21</strain>
    </source>
</reference>
<dbReference type="SUPFAM" id="SSF46626">
    <property type="entry name" value="Cytochrome c"/>
    <property type="match status" value="1"/>
</dbReference>
<evidence type="ECO:0000256" key="3">
    <source>
        <dbReference type="ARBA" id="ARBA00023004"/>
    </source>
</evidence>
<feature type="transmembrane region" description="Helical" evidence="4">
    <location>
        <begin position="284"/>
        <end position="305"/>
    </location>
</feature>
<feature type="transmembrane region" description="Helical" evidence="4">
    <location>
        <begin position="135"/>
        <end position="156"/>
    </location>
</feature>
<evidence type="ECO:0000256" key="4">
    <source>
        <dbReference type="SAM" id="Phobius"/>
    </source>
</evidence>
<evidence type="ECO:0000256" key="1">
    <source>
        <dbReference type="ARBA" id="ARBA00022617"/>
    </source>
</evidence>
<keyword evidence="4" id="KW-1133">Transmembrane helix</keyword>
<name>A0A932I1P4_UNCTE</name>
<feature type="transmembrane region" description="Helical" evidence="4">
    <location>
        <begin position="184"/>
        <end position="205"/>
    </location>
</feature>
<dbReference type="InterPro" id="IPR009056">
    <property type="entry name" value="Cyt_c-like_dom"/>
</dbReference>
<evidence type="ECO:0000313" key="6">
    <source>
        <dbReference type="EMBL" id="MBI3128147.1"/>
    </source>
</evidence>
<dbReference type="Gene3D" id="1.10.760.10">
    <property type="entry name" value="Cytochrome c-like domain"/>
    <property type="match status" value="1"/>
</dbReference>
<dbReference type="GO" id="GO:0046872">
    <property type="term" value="F:metal ion binding"/>
    <property type="evidence" value="ECO:0007669"/>
    <property type="project" value="UniProtKB-KW"/>
</dbReference>
<feature type="transmembrane region" description="Helical" evidence="4">
    <location>
        <begin position="252"/>
        <end position="277"/>
    </location>
</feature>
<feature type="transmembrane region" description="Helical" evidence="4">
    <location>
        <begin position="20"/>
        <end position="46"/>
    </location>
</feature>
<dbReference type="Proteomes" id="UP000782312">
    <property type="component" value="Unassembled WGS sequence"/>
</dbReference>
<evidence type="ECO:0000259" key="5">
    <source>
        <dbReference type="Pfam" id="PF13442"/>
    </source>
</evidence>
<dbReference type="Pfam" id="PF13442">
    <property type="entry name" value="Cytochrome_CBB3"/>
    <property type="match status" value="1"/>
</dbReference>
<accession>A0A932I1P4</accession>
<evidence type="ECO:0000313" key="7">
    <source>
        <dbReference type="Proteomes" id="UP000782312"/>
    </source>
</evidence>
<keyword evidence="3" id="KW-0408">Iron</keyword>
<proteinExistence type="predicted"/>